<organism evidence="1 2">
    <name type="scientific">Tagetes erecta</name>
    <name type="common">African marigold</name>
    <dbReference type="NCBI Taxonomy" id="13708"/>
    <lineage>
        <taxon>Eukaryota</taxon>
        <taxon>Viridiplantae</taxon>
        <taxon>Streptophyta</taxon>
        <taxon>Embryophyta</taxon>
        <taxon>Tracheophyta</taxon>
        <taxon>Spermatophyta</taxon>
        <taxon>Magnoliopsida</taxon>
        <taxon>eudicotyledons</taxon>
        <taxon>Gunneridae</taxon>
        <taxon>Pentapetalae</taxon>
        <taxon>asterids</taxon>
        <taxon>campanulids</taxon>
        <taxon>Asterales</taxon>
        <taxon>Asteraceae</taxon>
        <taxon>Asteroideae</taxon>
        <taxon>Heliantheae alliance</taxon>
        <taxon>Tageteae</taxon>
        <taxon>Tagetes</taxon>
    </lineage>
</organism>
<reference evidence="1" key="1">
    <citation type="journal article" date="2023" name="bioRxiv">
        <title>Improved chromosome-level genome assembly for marigold (Tagetes erecta).</title>
        <authorList>
            <person name="Jiang F."/>
            <person name="Yuan L."/>
            <person name="Wang S."/>
            <person name="Wang H."/>
            <person name="Xu D."/>
            <person name="Wang A."/>
            <person name="Fan W."/>
        </authorList>
    </citation>
    <scope>NUCLEOTIDE SEQUENCE</scope>
    <source>
        <strain evidence="1">WSJ</strain>
        <tissue evidence="1">Leaf</tissue>
    </source>
</reference>
<evidence type="ECO:0000313" key="2">
    <source>
        <dbReference type="Proteomes" id="UP001229421"/>
    </source>
</evidence>
<gene>
    <name evidence="1" type="ORF">QVD17_31105</name>
</gene>
<dbReference type="Proteomes" id="UP001229421">
    <property type="component" value="Unassembled WGS sequence"/>
</dbReference>
<dbReference type="EMBL" id="JAUHHV010000008">
    <property type="protein sequence ID" value="KAK1415326.1"/>
    <property type="molecule type" value="Genomic_DNA"/>
</dbReference>
<sequence length="212" mass="24602">MASSLRFIARHLTKPSLLSSYGASSQLFNISTNYTHSLFDQPLRSCRMKPSLRFYASLPSSSRDVAMPFVRSYIVKMFCPFPFDSFSMYKEETAERLHSNFLPGLEKTEYTRKHICVSLSMPELMIEDVKSYFRHGAFFIEGKTNASTQTKFKRGVVFVKGKTNINTNVKRVHYITCIRLPKNFLKKRNVIKTEMQDGMYKATLSRVRSRTR</sequence>
<evidence type="ECO:0000313" key="1">
    <source>
        <dbReference type="EMBL" id="KAK1415326.1"/>
    </source>
</evidence>
<name>A0AAD8K5K0_TARER</name>
<comment type="caution">
    <text evidence="1">The sequence shown here is derived from an EMBL/GenBank/DDBJ whole genome shotgun (WGS) entry which is preliminary data.</text>
</comment>
<dbReference type="AlphaFoldDB" id="A0AAD8K5K0"/>
<keyword evidence="2" id="KW-1185">Reference proteome</keyword>
<proteinExistence type="predicted"/>
<accession>A0AAD8K5K0</accession>
<protein>
    <submittedName>
        <fullName evidence="1">Uncharacterized protein</fullName>
    </submittedName>
</protein>